<sequence>MLKCLRMGKQKVGFTIDPYHGFVFCFVVFVGVVSNTDLTMTVFEFSNNIRIDLEDYPPAPVTWLTATVDTVCSLLPCNDWRESFGVQDDPWLSMRVPSLKEARPELLSYSQFCHDTGLPQTSASSLYQYAFETPSTTLGDLGNQSALLATLAVLIVLRLVKSVLLPLFSSYGRKAGRLTHGVQWEKDNEERIQKFGEYVYRLLFHSVISIFGILYFRDTEWWRREGFNFVGTKSLFENYPEQSIAPSLAWYYIVQAAYNADAMISLLEISFDVQFQNPFAKSKSKSKFQSPVAFRWSKNVRGDFSEMFVHHIVTNALCFGSSICRLNRTGSMVFLLHDVSDVPVDLSKLANFLKWKVTTVVFFATMTLTWMVTRLYLLPFVIFSAALRYSHYTMQTGMDPMLWVCYRHFFYVMLSVLILLHLSWFTMFIRMFLTLVTKNECHDYSEHKNGEQSHLNASTTNGSSVGVKNGKKKTS</sequence>
<evidence type="ECO:0000259" key="8">
    <source>
        <dbReference type="PROSITE" id="PS50922"/>
    </source>
</evidence>
<dbReference type="OrthoDB" id="537032at2759"/>
<dbReference type="Proteomes" id="UP000198406">
    <property type="component" value="Unassembled WGS sequence"/>
</dbReference>
<protein>
    <submittedName>
        <fullName evidence="9">Ceramide synthetase</fullName>
        <ecNumber evidence="9">2.3.1.24</ecNumber>
    </submittedName>
</protein>
<keyword evidence="9" id="KW-0808">Transferase</keyword>
<feature type="domain" description="TLC" evidence="8">
    <location>
        <begin position="190"/>
        <end position="437"/>
    </location>
</feature>
<evidence type="ECO:0000256" key="3">
    <source>
        <dbReference type="ARBA" id="ARBA00022989"/>
    </source>
</evidence>
<feature type="transmembrane region" description="Helical" evidence="7">
    <location>
        <begin position="12"/>
        <end position="33"/>
    </location>
</feature>
<feature type="transmembrane region" description="Helical" evidence="7">
    <location>
        <begin position="409"/>
        <end position="429"/>
    </location>
</feature>
<gene>
    <name evidence="9" type="ORF">FisN_23Hh232</name>
</gene>
<dbReference type="EMBL" id="BDSP01000127">
    <property type="protein sequence ID" value="GAX18338.1"/>
    <property type="molecule type" value="Genomic_DNA"/>
</dbReference>
<dbReference type="GO" id="GO:0050291">
    <property type="term" value="F:sphingosine N-acyltransferase activity"/>
    <property type="evidence" value="ECO:0007669"/>
    <property type="project" value="UniProtKB-EC"/>
</dbReference>
<reference evidence="9 10" key="1">
    <citation type="journal article" date="2015" name="Plant Cell">
        <title>Oil accumulation by the oleaginous diatom Fistulifera solaris as revealed by the genome and transcriptome.</title>
        <authorList>
            <person name="Tanaka T."/>
            <person name="Maeda Y."/>
            <person name="Veluchamy A."/>
            <person name="Tanaka M."/>
            <person name="Abida H."/>
            <person name="Marechal E."/>
            <person name="Bowler C."/>
            <person name="Muto M."/>
            <person name="Sunaga Y."/>
            <person name="Tanaka M."/>
            <person name="Yoshino T."/>
            <person name="Taniguchi T."/>
            <person name="Fukuda Y."/>
            <person name="Nemoto M."/>
            <person name="Matsumoto M."/>
            <person name="Wong P.S."/>
            <person name="Aburatani S."/>
            <person name="Fujibuchi W."/>
        </authorList>
    </citation>
    <scope>NUCLEOTIDE SEQUENCE [LARGE SCALE GENOMIC DNA]</scope>
    <source>
        <strain evidence="9 10">JPCC DA0580</strain>
    </source>
</reference>
<keyword evidence="9" id="KW-0012">Acyltransferase</keyword>
<dbReference type="GO" id="GO:0016020">
    <property type="term" value="C:membrane"/>
    <property type="evidence" value="ECO:0007669"/>
    <property type="project" value="UniProtKB-SubCell"/>
</dbReference>
<feature type="transmembrane region" description="Helical" evidence="7">
    <location>
        <begin position="146"/>
        <end position="168"/>
    </location>
</feature>
<evidence type="ECO:0000256" key="4">
    <source>
        <dbReference type="ARBA" id="ARBA00023136"/>
    </source>
</evidence>
<dbReference type="SMART" id="SM00724">
    <property type="entry name" value="TLC"/>
    <property type="match status" value="1"/>
</dbReference>
<keyword evidence="3 7" id="KW-1133">Transmembrane helix</keyword>
<dbReference type="GO" id="GO:0005783">
    <property type="term" value="C:endoplasmic reticulum"/>
    <property type="evidence" value="ECO:0007669"/>
    <property type="project" value="TreeGrafter"/>
</dbReference>
<accession>A0A1Z5JWY5</accession>
<comment type="subcellular location">
    <subcellularLocation>
        <location evidence="1">Membrane</location>
        <topology evidence="1">Multi-pass membrane protein</topology>
    </subcellularLocation>
</comment>
<keyword evidence="10" id="KW-1185">Reference proteome</keyword>
<evidence type="ECO:0000256" key="2">
    <source>
        <dbReference type="ARBA" id="ARBA00022692"/>
    </source>
</evidence>
<evidence type="ECO:0000313" key="9">
    <source>
        <dbReference type="EMBL" id="GAX18338.1"/>
    </source>
</evidence>
<dbReference type="AlphaFoldDB" id="A0A1Z5JWY5"/>
<organism evidence="9 10">
    <name type="scientific">Fistulifera solaris</name>
    <name type="common">Oleaginous diatom</name>
    <dbReference type="NCBI Taxonomy" id="1519565"/>
    <lineage>
        <taxon>Eukaryota</taxon>
        <taxon>Sar</taxon>
        <taxon>Stramenopiles</taxon>
        <taxon>Ochrophyta</taxon>
        <taxon>Bacillariophyta</taxon>
        <taxon>Bacillariophyceae</taxon>
        <taxon>Bacillariophycidae</taxon>
        <taxon>Naviculales</taxon>
        <taxon>Naviculaceae</taxon>
        <taxon>Fistulifera</taxon>
    </lineage>
</organism>
<evidence type="ECO:0000256" key="1">
    <source>
        <dbReference type="ARBA" id="ARBA00004141"/>
    </source>
</evidence>
<proteinExistence type="predicted"/>
<keyword evidence="4 5" id="KW-0472">Membrane</keyword>
<dbReference type="GO" id="GO:0046513">
    <property type="term" value="P:ceramide biosynthetic process"/>
    <property type="evidence" value="ECO:0007669"/>
    <property type="project" value="InterPro"/>
</dbReference>
<dbReference type="PANTHER" id="PTHR12560:SF0">
    <property type="entry name" value="LD18904P"/>
    <property type="match status" value="1"/>
</dbReference>
<dbReference type="InterPro" id="IPR016439">
    <property type="entry name" value="Lag1/Lac1-like"/>
</dbReference>
<evidence type="ECO:0000256" key="5">
    <source>
        <dbReference type="PROSITE-ProRule" id="PRU00205"/>
    </source>
</evidence>
<dbReference type="EC" id="2.3.1.24" evidence="9"/>
<dbReference type="PROSITE" id="PS50922">
    <property type="entry name" value="TLC"/>
    <property type="match status" value="1"/>
</dbReference>
<dbReference type="InterPro" id="IPR006634">
    <property type="entry name" value="TLC-dom"/>
</dbReference>
<name>A0A1Z5JWY5_FISSO</name>
<evidence type="ECO:0000256" key="6">
    <source>
        <dbReference type="SAM" id="MobiDB-lite"/>
    </source>
</evidence>
<feature type="region of interest" description="Disordered" evidence="6">
    <location>
        <begin position="447"/>
        <end position="475"/>
    </location>
</feature>
<dbReference type="PANTHER" id="PTHR12560">
    <property type="entry name" value="LONGEVITY ASSURANCE FACTOR 1 LAG1"/>
    <property type="match status" value="1"/>
</dbReference>
<keyword evidence="2 5" id="KW-0812">Transmembrane</keyword>
<evidence type="ECO:0000313" key="10">
    <source>
        <dbReference type="Proteomes" id="UP000198406"/>
    </source>
</evidence>
<comment type="caution">
    <text evidence="9">The sequence shown here is derived from an EMBL/GenBank/DDBJ whole genome shotgun (WGS) entry which is preliminary data.</text>
</comment>
<dbReference type="Pfam" id="PF03798">
    <property type="entry name" value="TRAM_LAG1_CLN8"/>
    <property type="match status" value="1"/>
</dbReference>
<feature type="transmembrane region" description="Helical" evidence="7">
    <location>
        <begin position="360"/>
        <end position="389"/>
    </location>
</feature>
<dbReference type="InParanoid" id="A0A1Z5JWY5"/>
<evidence type="ECO:0000256" key="7">
    <source>
        <dbReference type="SAM" id="Phobius"/>
    </source>
</evidence>